<evidence type="ECO:0000313" key="2">
    <source>
        <dbReference type="Proteomes" id="UP000001574"/>
    </source>
</evidence>
<protein>
    <submittedName>
        <fullName evidence="1">Uncharacterized protein</fullName>
    </submittedName>
</protein>
<name>A0A0H3A0F9_MYCA1</name>
<organism evidence="1 2">
    <name type="scientific">Mycobacterium avium (strain 104)</name>
    <dbReference type="NCBI Taxonomy" id="243243"/>
    <lineage>
        <taxon>Bacteria</taxon>
        <taxon>Bacillati</taxon>
        <taxon>Actinomycetota</taxon>
        <taxon>Actinomycetes</taxon>
        <taxon>Mycobacteriales</taxon>
        <taxon>Mycobacteriaceae</taxon>
        <taxon>Mycobacterium</taxon>
        <taxon>Mycobacterium avium complex (MAC)</taxon>
    </lineage>
</organism>
<dbReference type="GeneID" id="91489837"/>
<dbReference type="KEGG" id="mav:MAV_5289"/>
<dbReference type="HOGENOM" id="CLU_2955554_0_0_11"/>
<dbReference type="Proteomes" id="UP000001574">
    <property type="component" value="Chromosome"/>
</dbReference>
<dbReference type="EMBL" id="CP000479">
    <property type="protein sequence ID" value="ABK67450.1"/>
    <property type="molecule type" value="Genomic_DNA"/>
</dbReference>
<reference evidence="1 2" key="1">
    <citation type="submission" date="2006-10" db="EMBL/GenBank/DDBJ databases">
        <authorList>
            <person name="Fleischmann R.D."/>
            <person name="Dodson R.J."/>
            <person name="Haft D.H."/>
            <person name="Merkel J.S."/>
            <person name="Nelson W.C."/>
            <person name="Fraser C.M."/>
        </authorList>
    </citation>
    <scope>NUCLEOTIDE SEQUENCE [LARGE SCALE GENOMIC DNA]</scope>
    <source>
        <strain evidence="1 2">104</strain>
    </source>
</reference>
<evidence type="ECO:0000313" key="1">
    <source>
        <dbReference type="EMBL" id="ABK67450.1"/>
    </source>
</evidence>
<accession>A0A0H3A0F9</accession>
<proteinExistence type="predicted"/>
<gene>
    <name evidence="1" type="ordered locus">MAV_5289</name>
</gene>
<dbReference type="AlphaFoldDB" id="A0A0H3A0F9"/>
<dbReference type="RefSeq" id="WP_011726586.1">
    <property type="nucleotide sequence ID" value="NC_008595.1"/>
</dbReference>
<sequence length="59" mass="6355">MAAIILSTASRLAFAASALQRNWTACISANFSGGSFFDARIWLISLLPVLAISDNLLRK</sequence>